<protein>
    <submittedName>
        <fullName evidence="1">Uncharacterized protein</fullName>
    </submittedName>
</protein>
<proteinExistence type="predicted"/>
<gene>
    <name evidence="1" type="ORF">SAMN05192568_104147</name>
</gene>
<evidence type="ECO:0000313" key="2">
    <source>
        <dbReference type="Proteomes" id="UP000199048"/>
    </source>
</evidence>
<reference evidence="2" key="1">
    <citation type="submission" date="2016-10" db="EMBL/GenBank/DDBJ databases">
        <authorList>
            <person name="Varghese N."/>
            <person name="Submissions S."/>
        </authorList>
    </citation>
    <scope>NUCLEOTIDE SEQUENCE [LARGE SCALE GENOMIC DNA]</scope>
    <source>
        <strain evidence="2">BL36</strain>
    </source>
</reference>
<dbReference type="AlphaFoldDB" id="A0A1I4SC89"/>
<dbReference type="EMBL" id="FOTK01000041">
    <property type="protein sequence ID" value="SFM62126.1"/>
    <property type="molecule type" value="Genomic_DNA"/>
</dbReference>
<evidence type="ECO:0000313" key="1">
    <source>
        <dbReference type="EMBL" id="SFM62126.1"/>
    </source>
</evidence>
<dbReference type="STRING" id="582667.SAMN05192568_104147"/>
<sequence length="72" mass="7668">MTYRVRIDRIGKAGVPRSAPRIYDAKDEADAATIAAYEVDSSKPGRPRVATVTDPTGRMVFTYSGCASAAST</sequence>
<dbReference type="Proteomes" id="UP000199048">
    <property type="component" value="Unassembled WGS sequence"/>
</dbReference>
<keyword evidence="2" id="KW-1185">Reference proteome</keyword>
<organism evidence="1 2">
    <name type="scientific">Methylobacterium pseudosasicola</name>
    <dbReference type="NCBI Taxonomy" id="582667"/>
    <lineage>
        <taxon>Bacteria</taxon>
        <taxon>Pseudomonadati</taxon>
        <taxon>Pseudomonadota</taxon>
        <taxon>Alphaproteobacteria</taxon>
        <taxon>Hyphomicrobiales</taxon>
        <taxon>Methylobacteriaceae</taxon>
        <taxon>Methylobacterium</taxon>
    </lineage>
</organism>
<name>A0A1I4SC89_9HYPH</name>
<accession>A0A1I4SC89</accession>